<evidence type="ECO:0000256" key="1">
    <source>
        <dbReference type="ARBA" id="ARBA00023098"/>
    </source>
</evidence>
<dbReference type="InterPro" id="IPR002641">
    <property type="entry name" value="PNPLA_dom"/>
</dbReference>
<dbReference type="Proteomes" id="UP001165069">
    <property type="component" value="Unassembled WGS sequence"/>
</dbReference>
<evidence type="ECO:0000256" key="2">
    <source>
        <dbReference type="PROSITE-ProRule" id="PRU01161"/>
    </source>
</evidence>
<feature type="domain" description="PNPLA" evidence="3">
    <location>
        <begin position="1"/>
        <end position="200"/>
    </location>
</feature>
<keyword evidence="1 2" id="KW-0443">Lipid metabolism</keyword>
<dbReference type="CDD" id="cd07199">
    <property type="entry name" value="Pat17_PNPLA8_PNPLA9_like"/>
    <property type="match status" value="1"/>
</dbReference>
<gene>
    <name evidence="4" type="ORF">GETHLI_34160</name>
</gene>
<name>A0ABQ5QK13_9BACT</name>
<evidence type="ECO:0000313" key="5">
    <source>
        <dbReference type="Proteomes" id="UP001165069"/>
    </source>
</evidence>
<feature type="active site" description="Nucleophile" evidence="2">
    <location>
        <position position="39"/>
    </location>
</feature>
<dbReference type="InterPro" id="IPR047156">
    <property type="entry name" value="Teg/CotR/CapV-like"/>
</dbReference>
<evidence type="ECO:0000259" key="3">
    <source>
        <dbReference type="PROSITE" id="PS51635"/>
    </source>
</evidence>
<reference evidence="4 5" key="1">
    <citation type="journal article" date="2023" name="Antonie Van Leeuwenhoek">
        <title>Mesoterricola silvestris gen. nov., sp. nov., Mesoterricola sediminis sp. nov., Geothrix oryzae sp. nov., Geothrix edaphica sp. nov., Geothrix rubra sp. nov., and Geothrix limicola sp. nov., six novel members of Acidobacteriota isolated from soils.</title>
        <authorList>
            <person name="Itoh H."/>
            <person name="Sugisawa Y."/>
            <person name="Mise K."/>
            <person name="Xu Z."/>
            <person name="Kuniyasu M."/>
            <person name="Ushijima N."/>
            <person name="Kawano K."/>
            <person name="Kobayashi E."/>
            <person name="Shiratori Y."/>
            <person name="Masuda Y."/>
            <person name="Senoo K."/>
        </authorList>
    </citation>
    <scope>NUCLEOTIDE SEQUENCE [LARGE SCALE GENOMIC DNA]</scope>
    <source>
        <strain evidence="4 5">Red804</strain>
    </source>
</reference>
<keyword evidence="5" id="KW-1185">Reference proteome</keyword>
<sequence>MRGLYTASYLDHFATYCESARQCAKLDIGASFDLIVGTSTGAILAAALATGCKLSRVRELYKKWGPSIFPEPLPSSLLSLLWHVRKRKSLNRTGAEALRLALSEVFGTTTLGDVFADRRIGICIPAVELGHHHPRVFKSAHHQGLDRRDERMTLVDACLASSAAPIYRSLASVTPTLGNGPAQLYVDGGLWANNPVLVGLVDALEIRGDSTSRPIEIYSIGTCPSINGGPVGEADLDWGFSEWQFGGRAASLGIDAQASAYDKIVGKISKWLPNIMVARFPTFEVPLSVQPYLALDETSMNGTNALEDLGRNHATELRSLCMDPKEGSIQSLNRLFMETIQPVS</sequence>
<dbReference type="SUPFAM" id="SSF52151">
    <property type="entry name" value="FabD/lysophospholipase-like"/>
    <property type="match status" value="1"/>
</dbReference>
<feature type="short sequence motif" description="DGA/G" evidence="2">
    <location>
        <begin position="187"/>
        <end position="189"/>
    </location>
</feature>
<dbReference type="PROSITE" id="PS51635">
    <property type="entry name" value="PNPLA"/>
    <property type="match status" value="1"/>
</dbReference>
<evidence type="ECO:0000313" key="4">
    <source>
        <dbReference type="EMBL" id="GLH74914.1"/>
    </source>
</evidence>
<dbReference type="PANTHER" id="PTHR24138">
    <property type="entry name" value="INTRACELLLAR PHOSPHOLIPASE A FAMILY"/>
    <property type="match status" value="1"/>
</dbReference>
<comment type="caution">
    <text evidence="4">The sequence shown here is derived from an EMBL/GenBank/DDBJ whole genome shotgun (WGS) entry which is preliminary data.</text>
</comment>
<dbReference type="Gene3D" id="3.40.1090.10">
    <property type="entry name" value="Cytosolic phospholipase A2 catalytic domain"/>
    <property type="match status" value="1"/>
</dbReference>
<comment type="caution">
    <text evidence="2">Lacks conserved residue(s) required for the propagation of feature annotation.</text>
</comment>
<dbReference type="PANTHER" id="PTHR24138:SF12">
    <property type="entry name" value="PATATIN FAMILY PROTEIN"/>
    <property type="match status" value="1"/>
</dbReference>
<keyword evidence="2" id="KW-0442">Lipid degradation</keyword>
<keyword evidence="2" id="KW-0378">Hydrolase</keyword>
<dbReference type="EMBL" id="BSDE01000009">
    <property type="protein sequence ID" value="GLH74914.1"/>
    <property type="molecule type" value="Genomic_DNA"/>
</dbReference>
<protein>
    <recommendedName>
        <fullName evidence="3">PNPLA domain-containing protein</fullName>
    </recommendedName>
</protein>
<proteinExistence type="predicted"/>
<dbReference type="InterPro" id="IPR016035">
    <property type="entry name" value="Acyl_Trfase/lysoPLipase"/>
</dbReference>
<feature type="short sequence motif" description="GXSXG" evidence="2">
    <location>
        <begin position="37"/>
        <end position="41"/>
    </location>
</feature>
<organism evidence="4 5">
    <name type="scientific">Geothrix limicola</name>
    <dbReference type="NCBI Taxonomy" id="2927978"/>
    <lineage>
        <taxon>Bacteria</taxon>
        <taxon>Pseudomonadati</taxon>
        <taxon>Acidobacteriota</taxon>
        <taxon>Holophagae</taxon>
        <taxon>Holophagales</taxon>
        <taxon>Holophagaceae</taxon>
        <taxon>Geothrix</taxon>
    </lineage>
</organism>
<dbReference type="Pfam" id="PF01734">
    <property type="entry name" value="Patatin"/>
    <property type="match status" value="1"/>
</dbReference>
<feature type="active site" description="Proton acceptor" evidence="2">
    <location>
        <position position="187"/>
    </location>
</feature>
<accession>A0ABQ5QK13</accession>